<feature type="binding site" evidence="6">
    <location>
        <begin position="209"/>
        <end position="213"/>
    </location>
    <ligand>
        <name>ATP</name>
        <dbReference type="ChEBI" id="CHEBI:30616"/>
    </ligand>
</feature>
<dbReference type="EMBL" id="BLAU01000001">
    <property type="protein sequence ID" value="GET22694.1"/>
    <property type="molecule type" value="Genomic_DNA"/>
</dbReference>
<dbReference type="EC" id="2.7.2.1" evidence="6"/>
<comment type="catalytic activity">
    <reaction evidence="6">
        <text>acetate + ATP = acetyl phosphate + ADP</text>
        <dbReference type="Rhea" id="RHEA:11352"/>
        <dbReference type="ChEBI" id="CHEBI:22191"/>
        <dbReference type="ChEBI" id="CHEBI:30089"/>
        <dbReference type="ChEBI" id="CHEBI:30616"/>
        <dbReference type="ChEBI" id="CHEBI:456216"/>
        <dbReference type="EC" id="2.7.2.1"/>
    </reaction>
</comment>
<feature type="binding site" evidence="6">
    <location>
        <begin position="284"/>
        <end position="286"/>
    </location>
    <ligand>
        <name>ATP</name>
        <dbReference type="ChEBI" id="CHEBI:30616"/>
    </ligand>
</feature>
<feature type="site" description="Transition state stabilizer" evidence="6">
    <location>
        <position position="242"/>
    </location>
</feature>
<evidence type="ECO:0000256" key="3">
    <source>
        <dbReference type="ARBA" id="ARBA00022741"/>
    </source>
</evidence>
<dbReference type="GO" id="GO:0006085">
    <property type="term" value="P:acetyl-CoA biosynthetic process"/>
    <property type="evidence" value="ECO:0007669"/>
    <property type="project" value="UniProtKB-UniRule"/>
</dbReference>
<dbReference type="InterPro" id="IPR004372">
    <property type="entry name" value="Ac/propionate_kinase"/>
</dbReference>
<dbReference type="Proteomes" id="UP000240621">
    <property type="component" value="Unassembled WGS sequence"/>
</dbReference>
<dbReference type="EMBL" id="PYGC01000007">
    <property type="protein sequence ID" value="PSK82102.1"/>
    <property type="molecule type" value="Genomic_DNA"/>
</dbReference>
<accession>A0A2P8CAZ4</accession>
<evidence type="ECO:0000256" key="7">
    <source>
        <dbReference type="RuleBase" id="RU003835"/>
    </source>
</evidence>
<reference evidence="8 11" key="2">
    <citation type="submission" date="2019-10" db="EMBL/GenBank/DDBJ databases">
        <title>Prolixibacter strains distinguished by the presence of nitrate reductase genes were adept at nitrate-dependent anaerobic corrosion of metallic iron and carbon steel.</title>
        <authorList>
            <person name="Iino T."/>
            <person name="Shono N."/>
            <person name="Ito K."/>
            <person name="Nakamura R."/>
            <person name="Sueoka K."/>
            <person name="Harayama S."/>
            <person name="Ohkuma M."/>
        </authorList>
    </citation>
    <scope>NUCLEOTIDE SEQUENCE [LARGE SCALE GENOMIC DNA]</scope>
    <source>
        <strain evidence="8 11">MIC1-1</strain>
    </source>
</reference>
<dbReference type="PANTHER" id="PTHR21060:SF15">
    <property type="entry name" value="ACETATE KINASE-RELATED"/>
    <property type="match status" value="1"/>
</dbReference>
<name>A0A2P8CAZ4_9BACT</name>
<dbReference type="NCBIfam" id="TIGR00016">
    <property type="entry name" value="ackA"/>
    <property type="match status" value="1"/>
</dbReference>
<keyword evidence="6" id="KW-0963">Cytoplasm</keyword>
<reference evidence="9 10" key="1">
    <citation type="submission" date="2018-03" db="EMBL/GenBank/DDBJ databases">
        <title>Genomic Encyclopedia of Archaeal and Bacterial Type Strains, Phase II (KMG-II): from individual species to whole genera.</title>
        <authorList>
            <person name="Goeker M."/>
        </authorList>
    </citation>
    <scope>NUCLEOTIDE SEQUENCE [LARGE SCALE GENOMIC DNA]</scope>
    <source>
        <strain evidence="9 10">DSM 27267</strain>
    </source>
</reference>
<evidence type="ECO:0000313" key="9">
    <source>
        <dbReference type="EMBL" id="PSK82102.1"/>
    </source>
</evidence>
<comment type="cofactor">
    <cofactor evidence="6">
        <name>Mg(2+)</name>
        <dbReference type="ChEBI" id="CHEBI:18420"/>
    </cofactor>
    <cofactor evidence="6">
        <name>Mn(2+)</name>
        <dbReference type="ChEBI" id="CHEBI:29035"/>
    </cofactor>
    <text evidence="6">Mg(2+). Can also accept Mn(2+).</text>
</comment>
<evidence type="ECO:0000256" key="6">
    <source>
        <dbReference type="HAMAP-Rule" id="MF_00020"/>
    </source>
</evidence>
<protein>
    <recommendedName>
        <fullName evidence="6">Acetate kinase</fullName>
        <ecNumber evidence="6">2.7.2.1</ecNumber>
    </recommendedName>
    <alternativeName>
        <fullName evidence="6">Acetokinase</fullName>
    </alternativeName>
</protein>
<feature type="binding site" evidence="6">
    <location>
        <position position="14"/>
    </location>
    <ligand>
        <name>ATP</name>
        <dbReference type="ChEBI" id="CHEBI:30616"/>
    </ligand>
</feature>
<feature type="binding site" evidence="6">
    <location>
        <position position="386"/>
    </location>
    <ligand>
        <name>Mg(2+)</name>
        <dbReference type="ChEBI" id="CHEBI:18420"/>
    </ligand>
</feature>
<dbReference type="GO" id="GO:0000287">
    <property type="term" value="F:magnesium ion binding"/>
    <property type="evidence" value="ECO:0007669"/>
    <property type="project" value="UniProtKB-UniRule"/>
</dbReference>
<gene>
    <name evidence="6" type="primary">ackA</name>
    <name evidence="9" type="ORF">CLV93_107217</name>
    <name evidence="8" type="ORF">JCM18694_29400</name>
</gene>
<dbReference type="PRINTS" id="PR00471">
    <property type="entry name" value="ACETATEKNASE"/>
</dbReference>
<evidence type="ECO:0000256" key="5">
    <source>
        <dbReference type="ARBA" id="ARBA00022840"/>
    </source>
</evidence>
<dbReference type="InterPro" id="IPR000890">
    <property type="entry name" value="Aliphatic_acid_kin_short-chain"/>
</dbReference>
<organism evidence="9 10">
    <name type="scientific">Prolixibacter denitrificans</name>
    <dbReference type="NCBI Taxonomy" id="1541063"/>
    <lineage>
        <taxon>Bacteria</taxon>
        <taxon>Pseudomonadati</taxon>
        <taxon>Bacteroidota</taxon>
        <taxon>Bacteroidia</taxon>
        <taxon>Marinilabiliales</taxon>
        <taxon>Prolixibacteraceae</taxon>
        <taxon>Prolixibacter</taxon>
    </lineage>
</organism>
<comment type="caution">
    <text evidence="9">The sequence shown here is derived from an EMBL/GenBank/DDBJ whole genome shotgun (WGS) entry which is preliminary data.</text>
</comment>
<evidence type="ECO:0000313" key="10">
    <source>
        <dbReference type="Proteomes" id="UP000240621"/>
    </source>
</evidence>
<dbReference type="PIRSF" id="PIRSF000722">
    <property type="entry name" value="Acetate_prop_kin"/>
    <property type="match status" value="1"/>
</dbReference>
<feature type="active site" description="Proton donor/acceptor" evidence="6">
    <location>
        <position position="149"/>
    </location>
</feature>
<dbReference type="Gene3D" id="3.30.420.40">
    <property type="match status" value="2"/>
</dbReference>
<keyword evidence="11" id="KW-1185">Reference proteome</keyword>
<evidence type="ECO:0000313" key="11">
    <source>
        <dbReference type="Proteomes" id="UP000396862"/>
    </source>
</evidence>
<comment type="subunit">
    <text evidence="6">Homodimer.</text>
</comment>
<comment type="similarity">
    <text evidence="1 6 7">Belongs to the acetokinase family.</text>
</comment>
<dbReference type="PANTHER" id="PTHR21060">
    <property type="entry name" value="ACETATE KINASE"/>
    <property type="match status" value="1"/>
</dbReference>
<keyword evidence="5 6" id="KW-0067">ATP-binding</keyword>
<dbReference type="InterPro" id="IPR023865">
    <property type="entry name" value="Aliphatic_acid_kinase_CS"/>
</dbReference>
<evidence type="ECO:0000256" key="1">
    <source>
        <dbReference type="ARBA" id="ARBA00008748"/>
    </source>
</evidence>
<evidence type="ECO:0000313" key="8">
    <source>
        <dbReference type="EMBL" id="GET22694.1"/>
    </source>
</evidence>
<comment type="function">
    <text evidence="6">Catalyzes the formation of acetyl phosphate from acetate and ATP. Can also catalyze the reverse reaction.</text>
</comment>
<dbReference type="RefSeq" id="WP_106542888.1">
    <property type="nucleotide sequence ID" value="NZ_BLAU01000001.1"/>
</dbReference>
<feature type="site" description="Transition state stabilizer" evidence="6">
    <location>
        <position position="181"/>
    </location>
</feature>
<dbReference type="CDD" id="cd24010">
    <property type="entry name" value="ASKHA_NBD_AcK_PK"/>
    <property type="match status" value="1"/>
</dbReference>
<dbReference type="HAMAP" id="MF_00020">
    <property type="entry name" value="Acetate_kinase"/>
    <property type="match status" value="1"/>
</dbReference>
<dbReference type="GO" id="GO:0005524">
    <property type="term" value="F:ATP binding"/>
    <property type="evidence" value="ECO:0007669"/>
    <property type="project" value="UniProtKB-KW"/>
</dbReference>
<dbReference type="PROSITE" id="PS01075">
    <property type="entry name" value="ACETATE_KINASE_1"/>
    <property type="match status" value="1"/>
</dbReference>
<dbReference type="AlphaFoldDB" id="A0A2P8CAZ4"/>
<dbReference type="UniPathway" id="UPA00340">
    <property type="reaction ID" value="UER00458"/>
</dbReference>
<dbReference type="Pfam" id="PF00871">
    <property type="entry name" value="Acetate_kinase"/>
    <property type="match status" value="1"/>
</dbReference>
<comment type="pathway">
    <text evidence="6">Metabolic intermediate biosynthesis; acetyl-CoA biosynthesis; acetyl-CoA from acetate: step 1/2.</text>
</comment>
<dbReference type="Proteomes" id="UP000396862">
    <property type="component" value="Unassembled WGS sequence"/>
</dbReference>
<dbReference type="GO" id="GO:0006083">
    <property type="term" value="P:acetate metabolic process"/>
    <property type="evidence" value="ECO:0007669"/>
    <property type="project" value="TreeGrafter"/>
</dbReference>
<dbReference type="GO" id="GO:0008776">
    <property type="term" value="F:acetate kinase activity"/>
    <property type="evidence" value="ECO:0007669"/>
    <property type="project" value="UniProtKB-UniRule"/>
</dbReference>
<keyword evidence="6" id="KW-0460">Magnesium</keyword>
<keyword evidence="3 6" id="KW-0547">Nucleotide-binding</keyword>
<feature type="binding site" evidence="6">
    <location>
        <position position="7"/>
    </location>
    <ligand>
        <name>Mg(2+)</name>
        <dbReference type="ChEBI" id="CHEBI:18420"/>
    </ligand>
</feature>
<proteinExistence type="inferred from homology"/>
<sequence>MNILVLNCGSSSIKYQLLSVRGSDNLLAKGIVDRIGIEGSCLLHKVPNQEDYLVKTEIKNHKTGIGLILKTLTDPEVGVLNKLEDIEAVGHRVAHGGETFTEARIIDEDVKKGIRDCFELAPLHNPGNYDGIKAMEELLPGVPQVAVFDTAFHQTMTPDVYLYSLPYDYYERLRVRRYGFHGTSHKYVAEKACKFLNRDIRNQKIITCHLGNGASITAINGGKSVDTSMGFTPNEGLMMGTRSGSIDPGALLYIGCREGMDSNELNDMLNKESGVKGVSQLSSDMRDLATAAREGNERARLALKMYANRVKQYIGAYAAELNGLDILVFTGGIGENNDYVRDLVCRDMQYLGVIFDEEKNIGLHGQDEIISIPGSHVTVMTVTTNEELVIARETYNLVNVE</sequence>
<dbReference type="PROSITE" id="PS01076">
    <property type="entry name" value="ACETATE_KINASE_2"/>
    <property type="match status" value="1"/>
</dbReference>
<dbReference type="SUPFAM" id="SSF53067">
    <property type="entry name" value="Actin-like ATPase domain"/>
    <property type="match status" value="2"/>
</dbReference>
<dbReference type="GO" id="GO:0005737">
    <property type="term" value="C:cytoplasm"/>
    <property type="evidence" value="ECO:0007669"/>
    <property type="project" value="UniProtKB-SubCell"/>
</dbReference>
<dbReference type="OrthoDB" id="9802453at2"/>
<comment type="subcellular location">
    <subcellularLocation>
        <location evidence="6">Cytoplasm</location>
    </subcellularLocation>
</comment>
<keyword evidence="6" id="KW-0479">Metal-binding</keyword>
<evidence type="ECO:0000256" key="4">
    <source>
        <dbReference type="ARBA" id="ARBA00022777"/>
    </source>
</evidence>
<keyword evidence="2 6" id="KW-0808">Transferase</keyword>
<dbReference type="InterPro" id="IPR043129">
    <property type="entry name" value="ATPase_NBD"/>
</dbReference>
<feature type="binding site" evidence="6">
    <location>
        <begin position="332"/>
        <end position="336"/>
    </location>
    <ligand>
        <name>ATP</name>
        <dbReference type="ChEBI" id="CHEBI:30616"/>
    </ligand>
</feature>
<keyword evidence="4 6" id="KW-0418">Kinase</keyword>
<feature type="binding site" evidence="6">
    <location>
        <position position="92"/>
    </location>
    <ligand>
        <name>substrate</name>
    </ligand>
</feature>
<evidence type="ECO:0000256" key="2">
    <source>
        <dbReference type="ARBA" id="ARBA00022679"/>
    </source>
</evidence>